<dbReference type="InterPro" id="IPR012340">
    <property type="entry name" value="NA-bd_OB-fold"/>
</dbReference>
<dbReference type="RefSeq" id="XP_007515594.1">
    <property type="nucleotide sequence ID" value="XM_007515532.1"/>
</dbReference>
<evidence type="ECO:0000256" key="2">
    <source>
        <dbReference type="ARBA" id="ARBA00022884"/>
    </source>
</evidence>
<dbReference type="Pfam" id="PF01588">
    <property type="entry name" value="tRNA_bind"/>
    <property type="match status" value="1"/>
</dbReference>
<protein>
    <submittedName>
        <fullName evidence="6">Methionyl-tRNA synthetase</fullName>
    </submittedName>
</protein>
<sequence>MLNACCGGIRPGHEDTKEGGVSGLHDMSTIELPVGHVKIDPEDPWPLETYNPPKHVYKMRDEKTGYLQTFPFEENNPMPEAFERTSEYLVKLLDPVIKPKNSEGGGKGGASTSQPSSSSNTNDEGDQKSKKKKEKVKKQSQPPQEEADPFAKANLTVGKVLEAKADDAWSEKLYLCKVLIGEDEEKDVKQVVTGLRKYVKREDLEGKLVLTIINLKVAKLAGETSEAMILATESGEGESVDVKLVKVPDGAKIGEKAFIENEEDKKPETYPKECKSKLWEQVKQTLVIKGGKATYQGKNVVVASGFVTGQNGVADGALIK</sequence>
<gene>
    <name evidence="6" type="ORF">Bathy01g00800</name>
</gene>
<dbReference type="InterPro" id="IPR051270">
    <property type="entry name" value="Tyrosine-tRNA_ligase_regulator"/>
</dbReference>
<keyword evidence="2 3" id="KW-0694">RNA-binding</keyword>
<dbReference type="AlphaFoldDB" id="K8EZ23"/>
<dbReference type="Gene3D" id="2.40.50.140">
    <property type="entry name" value="Nucleic acid-binding proteins"/>
    <property type="match status" value="1"/>
</dbReference>
<keyword evidence="1 3" id="KW-0820">tRNA-binding</keyword>
<keyword evidence="7" id="KW-1185">Reference proteome</keyword>
<dbReference type="PANTHER" id="PTHR11586:SF37">
    <property type="entry name" value="TRNA-BINDING DOMAIN-CONTAINING PROTEIN"/>
    <property type="match status" value="1"/>
</dbReference>
<dbReference type="OrthoDB" id="19141at2759"/>
<dbReference type="SUPFAM" id="SSF50249">
    <property type="entry name" value="Nucleic acid-binding proteins"/>
    <property type="match status" value="1"/>
</dbReference>
<dbReference type="InterPro" id="IPR002547">
    <property type="entry name" value="tRNA-bd_dom"/>
</dbReference>
<dbReference type="STRING" id="41875.K8EZ23"/>
<dbReference type="PANTHER" id="PTHR11586">
    <property type="entry name" value="TRNA-AMINOACYLATION COFACTOR ARC1 FAMILY MEMBER"/>
    <property type="match status" value="1"/>
</dbReference>
<dbReference type="KEGG" id="bpg:Bathy01g00800"/>
<proteinExistence type="predicted"/>
<evidence type="ECO:0000256" key="4">
    <source>
        <dbReference type="SAM" id="MobiDB-lite"/>
    </source>
</evidence>
<feature type="compositionally biased region" description="Basic residues" evidence="4">
    <location>
        <begin position="129"/>
        <end position="138"/>
    </location>
</feature>
<evidence type="ECO:0000256" key="1">
    <source>
        <dbReference type="ARBA" id="ARBA00022555"/>
    </source>
</evidence>
<feature type="region of interest" description="Disordered" evidence="4">
    <location>
        <begin position="99"/>
        <end position="151"/>
    </location>
</feature>
<dbReference type="GO" id="GO:0000049">
    <property type="term" value="F:tRNA binding"/>
    <property type="evidence" value="ECO:0007669"/>
    <property type="project" value="UniProtKB-UniRule"/>
</dbReference>
<dbReference type="GeneID" id="19017816"/>
<evidence type="ECO:0000259" key="5">
    <source>
        <dbReference type="PROSITE" id="PS50886"/>
    </source>
</evidence>
<feature type="domain" description="TRNA-binding" evidence="5">
    <location>
        <begin position="149"/>
        <end position="258"/>
    </location>
</feature>
<dbReference type="EMBL" id="FO082278">
    <property type="protein sequence ID" value="CCO14473.1"/>
    <property type="molecule type" value="Genomic_DNA"/>
</dbReference>
<feature type="compositionally biased region" description="Low complexity" evidence="4">
    <location>
        <begin position="111"/>
        <end position="122"/>
    </location>
</feature>
<dbReference type="PROSITE" id="PS50886">
    <property type="entry name" value="TRBD"/>
    <property type="match status" value="1"/>
</dbReference>
<evidence type="ECO:0000313" key="7">
    <source>
        <dbReference type="Proteomes" id="UP000198341"/>
    </source>
</evidence>
<accession>K8EZ23</accession>
<dbReference type="eggNOG" id="KOG2241">
    <property type="taxonomic scope" value="Eukaryota"/>
</dbReference>
<evidence type="ECO:0000256" key="3">
    <source>
        <dbReference type="PROSITE-ProRule" id="PRU00209"/>
    </source>
</evidence>
<feature type="region of interest" description="Disordered" evidence="4">
    <location>
        <begin position="1"/>
        <end position="21"/>
    </location>
</feature>
<organism evidence="6 7">
    <name type="scientific">Bathycoccus prasinos</name>
    <dbReference type="NCBI Taxonomy" id="41875"/>
    <lineage>
        <taxon>Eukaryota</taxon>
        <taxon>Viridiplantae</taxon>
        <taxon>Chlorophyta</taxon>
        <taxon>Mamiellophyceae</taxon>
        <taxon>Mamiellales</taxon>
        <taxon>Bathycoccaceae</taxon>
        <taxon>Bathycoccus</taxon>
    </lineage>
</organism>
<name>K8EZ23_9CHLO</name>
<evidence type="ECO:0000313" key="6">
    <source>
        <dbReference type="EMBL" id="CCO14473.1"/>
    </source>
</evidence>
<dbReference type="Proteomes" id="UP000198341">
    <property type="component" value="Chromosome 1"/>
</dbReference>
<reference evidence="6 7" key="1">
    <citation type="submission" date="2011-10" db="EMBL/GenBank/DDBJ databases">
        <authorList>
            <person name="Genoscope - CEA"/>
        </authorList>
    </citation>
    <scope>NUCLEOTIDE SEQUENCE [LARGE SCALE GENOMIC DNA]</scope>
    <source>
        <strain evidence="6 7">RCC 1105</strain>
    </source>
</reference>